<dbReference type="InterPro" id="IPR006058">
    <property type="entry name" value="2Fe2S_fd_BS"/>
</dbReference>
<keyword evidence="2" id="KW-0285">Flavoprotein</keyword>
<evidence type="ECO:0000256" key="4">
    <source>
        <dbReference type="ARBA" id="ARBA00022723"/>
    </source>
</evidence>
<dbReference type="GO" id="GO:0050660">
    <property type="term" value="F:flavin adenine dinucleotide binding"/>
    <property type="evidence" value="ECO:0007669"/>
    <property type="project" value="TreeGrafter"/>
</dbReference>
<dbReference type="Gene3D" id="2.40.30.10">
    <property type="entry name" value="Translation factors"/>
    <property type="match status" value="1"/>
</dbReference>
<keyword evidence="4" id="KW-0479">Metal-binding</keyword>
<reference evidence="11 12" key="1">
    <citation type="submission" date="2018-03" db="EMBL/GenBank/DDBJ databases">
        <title>Genomic Encyclopedia of Archaeal and Bacterial Type Strains, Phase II (KMG-II): from individual species to whole genera.</title>
        <authorList>
            <person name="Goeker M."/>
        </authorList>
    </citation>
    <scope>NUCLEOTIDE SEQUENCE [LARGE SCALE GENOMIC DNA]</scope>
    <source>
        <strain evidence="11 12">DSM 45312</strain>
    </source>
</reference>
<evidence type="ECO:0000256" key="7">
    <source>
        <dbReference type="ARBA" id="ARBA00023004"/>
    </source>
</evidence>
<dbReference type="Pfam" id="PF00970">
    <property type="entry name" value="FAD_binding_6"/>
    <property type="match status" value="1"/>
</dbReference>
<dbReference type="GO" id="GO:0051537">
    <property type="term" value="F:2 iron, 2 sulfur cluster binding"/>
    <property type="evidence" value="ECO:0007669"/>
    <property type="project" value="UniProtKB-KW"/>
</dbReference>
<evidence type="ECO:0000259" key="9">
    <source>
        <dbReference type="PROSITE" id="PS51085"/>
    </source>
</evidence>
<comment type="caution">
    <text evidence="11">The sequence shown here is derived from an EMBL/GenBank/DDBJ whole genome shotgun (WGS) entry which is preliminary data.</text>
</comment>
<protein>
    <submittedName>
        <fullName evidence="11">Ring-1,2-phenylacetyl-CoA epoxidase subunit PaaE</fullName>
    </submittedName>
</protein>
<dbReference type="Gene3D" id="3.10.20.30">
    <property type="match status" value="1"/>
</dbReference>
<accession>A0A2P8DMV1</accession>
<feature type="domain" description="FAD-binding FR-type" evidence="10">
    <location>
        <begin position="21"/>
        <end position="125"/>
    </location>
</feature>
<dbReference type="InterPro" id="IPR039261">
    <property type="entry name" value="FNR_nucleotide-bd"/>
</dbReference>
<dbReference type="InterPro" id="IPR001041">
    <property type="entry name" value="2Fe-2S_ferredoxin-type"/>
</dbReference>
<dbReference type="GO" id="GO:0046872">
    <property type="term" value="F:metal ion binding"/>
    <property type="evidence" value="ECO:0007669"/>
    <property type="project" value="UniProtKB-KW"/>
</dbReference>
<dbReference type="Proteomes" id="UP000240542">
    <property type="component" value="Unassembled WGS sequence"/>
</dbReference>
<evidence type="ECO:0000259" key="10">
    <source>
        <dbReference type="PROSITE" id="PS51384"/>
    </source>
</evidence>
<evidence type="ECO:0000256" key="6">
    <source>
        <dbReference type="ARBA" id="ARBA00023002"/>
    </source>
</evidence>
<proteinExistence type="predicted"/>
<dbReference type="GO" id="GO:0010124">
    <property type="term" value="P:phenylacetate catabolic process"/>
    <property type="evidence" value="ECO:0007669"/>
    <property type="project" value="InterPro"/>
</dbReference>
<dbReference type="InterPro" id="IPR036010">
    <property type="entry name" value="2Fe-2S_ferredoxin-like_sf"/>
</dbReference>
<dbReference type="CDD" id="cd00207">
    <property type="entry name" value="fer2"/>
    <property type="match status" value="1"/>
</dbReference>
<dbReference type="PROSITE" id="PS00197">
    <property type="entry name" value="2FE2S_FER_1"/>
    <property type="match status" value="1"/>
</dbReference>
<dbReference type="PRINTS" id="PR00406">
    <property type="entry name" value="CYTB5RDTASE"/>
</dbReference>
<dbReference type="InterPro" id="IPR001433">
    <property type="entry name" value="OxRdtase_FAD/NAD-bd"/>
</dbReference>
<gene>
    <name evidence="11" type="ORF">CLV63_105215</name>
</gene>
<dbReference type="PANTHER" id="PTHR47354">
    <property type="entry name" value="NADH OXIDOREDUCTASE HCR"/>
    <property type="match status" value="1"/>
</dbReference>
<dbReference type="InterPro" id="IPR050415">
    <property type="entry name" value="MRET"/>
</dbReference>
<dbReference type="Gene3D" id="3.40.50.80">
    <property type="entry name" value="Nucleotide-binding domain of ferredoxin-NADP reductase (FNR) module"/>
    <property type="match status" value="1"/>
</dbReference>
<evidence type="ECO:0000313" key="12">
    <source>
        <dbReference type="Proteomes" id="UP000240542"/>
    </source>
</evidence>
<dbReference type="InterPro" id="IPR008333">
    <property type="entry name" value="Cbr1-like_FAD-bd_dom"/>
</dbReference>
<evidence type="ECO:0000256" key="2">
    <source>
        <dbReference type="ARBA" id="ARBA00022630"/>
    </source>
</evidence>
<comment type="cofactor">
    <cofactor evidence="1">
        <name>FAD</name>
        <dbReference type="ChEBI" id="CHEBI:57692"/>
    </cofactor>
</comment>
<dbReference type="SUPFAM" id="SSF54292">
    <property type="entry name" value="2Fe-2S ferredoxin-like"/>
    <property type="match status" value="1"/>
</dbReference>
<keyword evidence="5" id="KW-0274">FAD</keyword>
<dbReference type="NCBIfam" id="TIGR02160">
    <property type="entry name" value="PA_CoA_Oxy5"/>
    <property type="match status" value="1"/>
</dbReference>
<dbReference type="PROSITE" id="PS51085">
    <property type="entry name" value="2FE2S_FER_2"/>
    <property type="match status" value="1"/>
</dbReference>
<dbReference type="SUPFAM" id="SSF63380">
    <property type="entry name" value="Riboflavin synthase domain-like"/>
    <property type="match status" value="1"/>
</dbReference>
<sequence>MTAGGAAPGGPAVLPRQRSAHRFHALRVAAVDRLTADAVTVTFAVPPELAERFRFVQGQHLTVRCELGGEQVRRNYSICAQAPDGPLRIAVKRLDGGVFSRYANDTLRPGAVLDVLPPLGGFNVPLDPGAARTHVAIAAGSGITPVLSLVATTLAAEPLSRFTLVFANRTAGDVMFLEELNDLKDRHPDRFQLLNVLSREATGAPVTSGRIDAERIDLLLTSLIRPGGVDHWYLCGPFDLVELVRAELRGRGVPDGAVHFELFHVGDDPPPPRRRAEGAAPGATTSVRFTLDGRTSTVDVDGDTETVLGAALRVRSDAPFACRGGVCGTCRAKVDEGGVQMARNYALDPAEVAAGYVLTCQSRPEGAEVVLDYDA</sequence>
<dbReference type="PANTHER" id="PTHR47354:SF8">
    <property type="entry name" value="1,2-PHENYLACETYL-COA EPOXIDASE, SUBUNIT E"/>
    <property type="match status" value="1"/>
</dbReference>
<name>A0A2P8DMV1_9ACTN</name>
<organism evidence="11 12">
    <name type="scientific">Murinocardiopsis flavida</name>
    <dbReference type="NCBI Taxonomy" id="645275"/>
    <lineage>
        <taxon>Bacteria</taxon>
        <taxon>Bacillati</taxon>
        <taxon>Actinomycetota</taxon>
        <taxon>Actinomycetes</taxon>
        <taxon>Streptosporangiales</taxon>
        <taxon>Nocardiopsidaceae</taxon>
        <taxon>Murinocardiopsis</taxon>
    </lineage>
</organism>
<keyword evidence="8" id="KW-0411">Iron-sulfur</keyword>
<evidence type="ECO:0000256" key="1">
    <source>
        <dbReference type="ARBA" id="ARBA00001974"/>
    </source>
</evidence>
<dbReference type="EMBL" id="PYGA01000005">
    <property type="protein sequence ID" value="PSK98541.1"/>
    <property type="molecule type" value="Genomic_DNA"/>
</dbReference>
<dbReference type="SUPFAM" id="SSF52343">
    <property type="entry name" value="Ferredoxin reductase-like, C-terminal NADP-linked domain"/>
    <property type="match status" value="1"/>
</dbReference>
<keyword evidence="7" id="KW-0408">Iron</keyword>
<dbReference type="PROSITE" id="PS51384">
    <property type="entry name" value="FAD_FR"/>
    <property type="match status" value="1"/>
</dbReference>
<keyword evidence="3" id="KW-0001">2Fe-2S</keyword>
<dbReference type="RefSeq" id="WP_245928684.1">
    <property type="nucleotide sequence ID" value="NZ_PYGA01000005.1"/>
</dbReference>
<dbReference type="Pfam" id="PF00175">
    <property type="entry name" value="NAD_binding_1"/>
    <property type="match status" value="1"/>
</dbReference>
<dbReference type="InterPro" id="IPR012675">
    <property type="entry name" value="Beta-grasp_dom_sf"/>
</dbReference>
<feature type="domain" description="2Fe-2S ferredoxin-type" evidence="9">
    <location>
        <begin position="285"/>
        <end position="375"/>
    </location>
</feature>
<evidence type="ECO:0000256" key="8">
    <source>
        <dbReference type="ARBA" id="ARBA00023014"/>
    </source>
</evidence>
<evidence type="ECO:0000256" key="5">
    <source>
        <dbReference type="ARBA" id="ARBA00022827"/>
    </source>
</evidence>
<evidence type="ECO:0000313" key="11">
    <source>
        <dbReference type="EMBL" id="PSK98541.1"/>
    </source>
</evidence>
<evidence type="ECO:0000256" key="3">
    <source>
        <dbReference type="ARBA" id="ARBA00022714"/>
    </source>
</evidence>
<dbReference type="InterPro" id="IPR017938">
    <property type="entry name" value="Riboflavin_synthase-like_b-brl"/>
</dbReference>
<dbReference type="GO" id="GO:0016491">
    <property type="term" value="F:oxidoreductase activity"/>
    <property type="evidence" value="ECO:0007669"/>
    <property type="project" value="UniProtKB-KW"/>
</dbReference>
<keyword evidence="6" id="KW-0560">Oxidoreductase</keyword>
<keyword evidence="12" id="KW-1185">Reference proteome</keyword>
<dbReference type="InterPro" id="IPR011884">
    <property type="entry name" value="PaaE"/>
</dbReference>
<dbReference type="CDD" id="cd06214">
    <property type="entry name" value="PA_degradation_oxidoreductase_like"/>
    <property type="match status" value="1"/>
</dbReference>
<dbReference type="InterPro" id="IPR017927">
    <property type="entry name" value="FAD-bd_FR_type"/>
</dbReference>
<dbReference type="Pfam" id="PF00111">
    <property type="entry name" value="Fer2"/>
    <property type="match status" value="1"/>
</dbReference>
<dbReference type="AlphaFoldDB" id="A0A2P8DMV1"/>